<comment type="caution">
    <text evidence="4">The sequence shown here is derived from an EMBL/GenBank/DDBJ whole genome shotgun (WGS) entry which is preliminary data.</text>
</comment>
<evidence type="ECO:0000256" key="1">
    <source>
        <dbReference type="ARBA" id="ARBA00008779"/>
    </source>
</evidence>
<dbReference type="RefSeq" id="WP_093518985.1">
    <property type="nucleotide sequence ID" value="NZ_FOSK01000004.1"/>
</dbReference>
<dbReference type="PANTHER" id="PTHR42693">
    <property type="entry name" value="ARYLSULFATASE FAMILY MEMBER"/>
    <property type="match status" value="1"/>
</dbReference>
<dbReference type="PANTHER" id="PTHR42693:SF53">
    <property type="entry name" value="ENDO-4-O-SULFATASE"/>
    <property type="match status" value="1"/>
</dbReference>
<evidence type="ECO:0000313" key="5">
    <source>
        <dbReference type="Proteomes" id="UP000199598"/>
    </source>
</evidence>
<reference evidence="4 5" key="1">
    <citation type="submission" date="2016-10" db="EMBL/GenBank/DDBJ databases">
        <authorList>
            <person name="Varghese N."/>
            <person name="Submissions S."/>
        </authorList>
    </citation>
    <scope>NUCLEOTIDE SEQUENCE [LARGE SCALE GENOMIC DNA]</scope>
    <source>
        <strain evidence="4 5">DSM 16392</strain>
    </source>
</reference>
<proteinExistence type="inferred from homology"/>
<accession>A0A1I3YZF3</accession>
<dbReference type="InterPro" id="IPR050738">
    <property type="entry name" value="Sulfatase"/>
</dbReference>
<name>A0A1I3YZF3_9HYPH</name>
<gene>
    <name evidence="4" type="ORF">SAMN04488518_104323</name>
</gene>
<keyword evidence="2" id="KW-0378">Hydrolase</keyword>
<dbReference type="Pfam" id="PF00884">
    <property type="entry name" value="Sulfatase"/>
    <property type="match status" value="1"/>
</dbReference>
<evidence type="ECO:0000313" key="4">
    <source>
        <dbReference type="EMBL" id="SFK37170.1"/>
    </source>
</evidence>
<organism evidence="4 5">
    <name type="scientific">Pseudovibrio ascidiaceicola</name>
    <dbReference type="NCBI Taxonomy" id="285279"/>
    <lineage>
        <taxon>Bacteria</taxon>
        <taxon>Pseudomonadati</taxon>
        <taxon>Pseudomonadota</taxon>
        <taxon>Alphaproteobacteria</taxon>
        <taxon>Hyphomicrobiales</taxon>
        <taxon>Stappiaceae</taxon>
        <taxon>Pseudovibrio</taxon>
    </lineage>
</organism>
<evidence type="ECO:0000256" key="2">
    <source>
        <dbReference type="ARBA" id="ARBA00022801"/>
    </source>
</evidence>
<dbReference type="Gene3D" id="3.40.720.10">
    <property type="entry name" value="Alkaline Phosphatase, subunit A"/>
    <property type="match status" value="1"/>
</dbReference>
<feature type="domain" description="Sulfatase N-terminal" evidence="3">
    <location>
        <begin position="9"/>
        <end position="383"/>
    </location>
</feature>
<dbReference type="SUPFAM" id="SSF53649">
    <property type="entry name" value="Alkaline phosphatase-like"/>
    <property type="match status" value="1"/>
</dbReference>
<dbReference type="EMBL" id="FOSK01000004">
    <property type="protein sequence ID" value="SFK37170.1"/>
    <property type="molecule type" value="Genomic_DNA"/>
</dbReference>
<dbReference type="InterPro" id="IPR000917">
    <property type="entry name" value="Sulfatase_N"/>
</dbReference>
<dbReference type="CDD" id="cd16035">
    <property type="entry name" value="sulfatase_like"/>
    <property type="match status" value="1"/>
</dbReference>
<sequence length="579" mass="65738">MKINGKPLNFLIITTDEERFPPVYENDSARQYRLQNSVALGKMRRHGLEFLNHHTATTACAPSRTSIYTGQYPSLHGVSQTPGIGKSSYDQNMFWLEPDTVPTLGNYFRQAGYQTWYRGKWHISNEDIDVPGTQTALMSNAVDGTTYPERIALYEEAECLDKYGFSGWIGPEPHGSNQANDGTVRDPGFADQVCRLLLDLDEKAQSGEEQPFLLVSSFVNPHDIVFSGIPSWFPNFEALKNEGKLPFVAPAPTAGESLESKPRCQKDYVYTYPRMYLPQPDDDSYRQLYYFLMAEVNKHIDRVYETLQNTSFAENTVVVFLSDHGEMLGAHGGLHQKWYNAYQETVHVPFIISNPVLFPEARQSELLTSHVDLLPTLLSLADIDAEATRKELARSHSEARPLVGRDLSEFITERQRMADEPVYFMTDDSVEEGSQMTNAITGLAFDSIIEPKHLETVVTKLPERTGDIVWKYTRYFDNPRFYTQQNHRFMQSSVSNLLGASNPDNITTPRGIPDEYECYNLTEDPLEEHNLTSPLAGKALPDEIRHALEQVLVEQRLKKRLLPHTLNNEDSSSPGPLRR</sequence>
<comment type="similarity">
    <text evidence="1">Belongs to the sulfatase family.</text>
</comment>
<keyword evidence="5" id="KW-1185">Reference proteome</keyword>
<evidence type="ECO:0000259" key="3">
    <source>
        <dbReference type="Pfam" id="PF00884"/>
    </source>
</evidence>
<protein>
    <submittedName>
        <fullName evidence="4">Arylsulfatase A</fullName>
    </submittedName>
</protein>
<dbReference type="Proteomes" id="UP000199598">
    <property type="component" value="Unassembled WGS sequence"/>
</dbReference>
<dbReference type="InterPro" id="IPR017850">
    <property type="entry name" value="Alkaline_phosphatase_core_sf"/>
</dbReference>